<dbReference type="EMBL" id="VHQG01000002">
    <property type="protein sequence ID" value="TPW76220.1"/>
    <property type="molecule type" value="Genomic_DNA"/>
</dbReference>
<dbReference type="AlphaFoldDB" id="A0A506Y3P6"/>
<dbReference type="PROSITE" id="PS51257">
    <property type="entry name" value="PROKAR_LIPOPROTEIN"/>
    <property type="match status" value="1"/>
</dbReference>
<evidence type="ECO:0000313" key="2">
    <source>
        <dbReference type="EMBL" id="TPW76220.1"/>
    </source>
</evidence>
<name>A0A506Y3P6_9MICO</name>
<accession>A0A506Y3P6</accession>
<sequence>MRRIAPVLAIAALAIASLSACAPAETGKDVSCNPYRSGAASSTVTASGKVGSEPKIDFPTPLRAKSAQVSALVRGDGAQVGQGDVVQFKTTISLARTGQKLQAVGYDANGDAFWWTKQKDALAKSLLCQTVGSRIALTATAKQIFGEGALAQQGIADSATLVLVTDIVKRFPGKADGVNQLQTPGLPAIVTAPDGQPGIVLPGDPAPKEKTTAVVKAGGGKTVRKGEKVLVQYSVFQWGDTATAGQSTWENNSPSLVPAGDDSSTYPFSPQLVGKKLGTQLIQVVPADATGAANAAPQIIVIDLLGVVS</sequence>
<gene>
    <name evidence="2" type="ORF">FJ657_10520</name>
</gene>
<comment type="caution">
    <text evidence="2">The sequence shown here is derived from an EMBL/GenBank/DDBJ whole genome shotgun (WGS) entry which is preliminary data.</text>
</comment>
<feature type="chain" id="PRO_5038598350" description="Peptidylprolyl isomerase" evidence="1">
    <location>
        <begin position="23"/>
        <end position="309"/>
    </location>
</feature>
<evidence type="ECO:0000256" key="1">
    <source>
        <dbReference type="SAM" id="SignalP"/>
    </source>
</evidence>
<protein>
    <recommendedName>
        <fullName evidence="4">Peptidylprolyl isomerase</fullName>
    </recommendedName>
</protein>
<reference evidence="2 3" key="1">
    <citation type="submission" date="2019-06" db="EMBL/GenBank/DDBJ databases">
        <authorList>
            <person name="Li F."/>
        </authorList>
    </citation>
    <scope>NUCLEOTIDE SEQUENCE [LARGE SCALE GENOMIC DNA]</scope>
    <source>
        <strain evidence="2 3">10F1D-1</strain>
    </source>
</reference>
<evidence type="ECO:0008006" key="4">
    <source>
        <dbReference type="Google" id="ProtNLM"/>
    </source>
</evidence>
<dbReference type="OrthoDB" id="25996at2"/>
<keyword evidence="3" id="KW-1185">Reference proteome</keyword>
<feature type="signal peptide" evidence="1">
    <location>
        <begin position="1"/>
        <end position="22"/>
    </location>
</feature>
<dbReference type="Proteomes" id="UP000316252">
    <property type="component" value="Unassembled WGS sequence"/>
</dbReference>
<organism evidence="2 3">
    <name type="scientific">Schumannella soli</name>
    <dbReference type="NCBI Taxonomy" id="2590779"/>
    <lineage>
        <taxon>Bacteria</taxon>
        <taxon>Bacillati</taxon>
        <taxon>Actinomycetota</taxon>
        <taxon>Actinomycetes</taxon>
        <taxon>Micrococcales</taxon>
        <taxon>Microbacteriaceae</taxon>
        <taxon>Schumannella</taxon>
    </lineage>
</organism>
<dbReference type="RefSeq" id="WP_141163576.1">
    <property type="nucleotide sequence ID" value="NZ_VHQG01000002.1"/>
</dbReference>
<evidence type="ECO:0000313" key="3">
    <source>
        <dbReference type="Proteomes" id="UP000316252"/>
    </source>
</evidence>
<proteinExistence type="predicted"/>
<dbReference type="SUPFAM" id="SSF54534">
    <property type="entry name" value="FKBP-like"/>
    <property type="match status" value="1"/>
</dbReference>
<keyword evidence="1" id="KW-0732">Signal</keyword>